<evidence type="ECO:0000313" key="13">
    <source>
        <dbReference type="Proteomes" id="UP000092154"/>
    </source>
</evidence>
<dbReference type="AlphaFoldDB" id="A0A1B7MPA0"/>
<dbReference type="PANTHER" id="PTHR11709">
    <property type="entry name" value="MULTI-COPPER OXIDASE"/>
    <property type="match status" value="1"/>
</dbReference>
<keyword evidence="2" id="KW-0479">Metal-binding</keyword>
<dbReference type="STRING" id="1314800.A0A1B7MPA0"/>
<dbReference type="Pfam" id="PF07732">
    <property type="entry name" value="Cu-oxidase_3"/>
    <property type="match status" value="1"/>
</dbReference>
<dbReference type="CDD" id="cd13903">
    <property type="entry name" value="CuRO_3_Tv-LCC_like"/>
    <property type="match status" value="1"/>
</dbReference>
<dbReference type="InterPro" id="IPR011707">
    <property type="entry name" value="Cu-oxidase-like_N"/>
</dbReference>
<dbReference type="InterPro" id="IPR011706">
    <property type="entry name" value="Cu-oxidase_C"/>
</dbReference>
<keyword evidence="13" id="KW-1185">Reference proteome</keyword>
<feature type="chain" id="PRO_5008597504" evidence="8">
    <location>
        <begin position="19"/>
        <end position="549"/>
    </location>
</feature>
<evidence type="ECO:0000256" key="8">
    <source>
        <dbReference type="SAM" id="SignalP"/>
    </source>
</evidence>
<keyword evidence="4" id="KW-0186">Copper</keyword>
<evidence type="ECO:0000256" key="6">
    <source>
        <dbReference type="ARBA" id="ARBA00023180"/>
    </source>
</evidence>
<dbReference type="FunFam" id="2.60.40.420:FF:000045">
    <property type="entry name" value="Laccase 2"/>
    <property type="match status" value="1"/>
</dbReference>
<dbReference type="SMR" id="A0A1B7MPA0"/>
<evidence type="ECO:0000256" key="5">
    <source>
        <dbReference type="ARBA" id="ARBA00023157"/>
    </source>
</evidence>
<dbReference type="SUPFAM" id="SSF49503">
    <property type="entry name" value="Cupredoxins"/>
    <property type="match status" value="3"/>
</dbReference>
<evidence type="ECO:0000256" key="7">
    <source>
        <dbReference type="SAM" id="MobiDB-lite"/>
    </source>
</evidence>
<dbReference type="InterPro" id="IPR033138">
    <property type="entry name" value="Cu_oxidase_CS"/>
</dbReference>
<evidence type="ECO:0000259" key="11">
    <source>
        <dbReference type="Pfam" id="PF07732"/>
    </source>
</evidence>
<sequence>MKLLCTILACSLLASCHAASVISKSDPEPLRRSPPSASPSTLPPVTELNIVNKVIAPDGFARSATLAGGIFPGPLIKAQKNDHFKIRVVNQLRDKTMPLSTSVHWHGIRQKKTNWADGVAFITQCPIPSNGSFLHRFSAPGQTGTYWYHSHFSTQYCDGLRGPIVIYDPEDPHKDLYDVDDENTVITLSDWYHDPSSKLNQIVGPVTNNSTLINGLGRYPNGPKSPLAVINVKQGLRYRFRVIGLSCDPSYNFTIDGHNMTIIEADGVETVPVTVDSLPVLPGQRYSVVVHADKPVANYWVRALSNLPNQTFAGGLNQAILRYNGAPDEDPTSTGGPYVMSFNEAKLAPLQSMPVPGVPEIGKADVSINLAAGNVNGFFTMNNVTYQNPPMPVLLQMLSGARHPSDLLPNGTVYELPSNKVIEITIPDTGAAPGGPHPMHLHGHNFAVVRVAGNKTANFVNPIWRDTVSMGSAGDNVTIRFVTDNPGPWFFHCHIDFHLLKGFAVVMAEARNEISQVAASIPPAWGELCSPNDPYTQAHAGAFNTSSPA</sequence>
<dbReference type="Proteomes" id="UP000092154">
    <property type="component" value="Unassembled WGS sequence"/>
</dbReference>
<feature type="region of interest" description="Disordered" evidence="7">
    <location>
        <begin position="24"/>
        <end position="44"/>
    </location>
</feature>
<name>A0A1B7MPA0_9AGAM</name>
<feature type="domain" description="Plastocyanin-like" evidence="9">
    <location>
        <begin position="182"/>
        <end position="326"/>
    </location>
</feature>
<dbReference type="InterPro" id="IPR008972">
    <property type="entry name" value="Cupredoxin"/>
</dbReference>
<keyword evidence="8" id="KW-0732">Signal</keyword>
<proteinExistence type="inferred from homology"/>
<evidence type="ECO:0000256" key="2">
    <source>
        <dbReference type="ARBA" id="ARBA00022723"/>
    </source>
</evidence>
<evidence type="ECO:0000259" key="9">
    <source>
        <dbReference type="Pfam" id="PF00394"/>
    </source>
</evidence>
<dbReference type="GO" id="GO:0005507">
    <property type="term" value="F:copper ion binding"/>
    <property type="evidence" value="ECO:0007669"/>
    <property type="project" value="InterPro"/>
</dbReference>
<feature type="compositionally biased region" description="Low complexity" evidence="7">
    <location>
        <begin position="33"/>
        <end position="44"/>
    </location>
</feature>
<dbReference type="InParanoid" id="A0A1B7MPA0"/>
<evidence type="ECO:0000256" key="1">
    <source>
        <dbReference type="ARBA" id="ARBA00010609"/>
    </source>
</evidence>
<dbReference type="InterPro" id="IPR045087">
    <property type="entry name" value="Cu-oxidase_fam"/>
</dbReference>
<dbReference type="Pfam" id="PF07731">
    <property type="entry name" value="Cu-oxidase_2"/>
    <property type="match status" value="1"/>
</dbReference>
<evidence type="ECO:0000256" key="3">
    <source>
        <dbReference type="ARBA" id="ARBA00023002"/>
    </source>
</evidence>
<reference evidence="12 13" key="1">
    <citation type="submission" date="2016-06" db="EMBL/GenBank/DDBJ databases">
        <title>Comparative genomics of the ectomycorrhizal sister species Rhizopogon vinicolor and Rhizopogon vesiculosus (Basidiomycota: Boletales) reveals a divergence of the mating type B locus.</title>
        <authorList>
            <consortium name="DOE Joint Genome Institute"/>
            <person name="Mujic A.B."/>
            <person name="Kuo A."/>
            <person name="Tritt A."/>
            <person name="Lipzen A."/>
            <person name="Chen C."/>
            <person name="Johnson J."/>
            <person name="Sharma A."/>
            <person name="Barry K."/>
            <person name="Grigoriev I.V."/>
            <person name="Spatafora J.W."/>
        </authorList>
    </citation>
    <scope>NUCLEOTIDE SEQUENCE [LARGE SCALE GENOMIC DNA]</scope>
    <source>
        <strain evidence="12 13">AM-OR11-026</strain>
    </source>
</reference>
<feature type="signal peptide" evidence="8">
    <location>
        <begin position="1"/>
        <end position="18"/>
    </location>
</feature>
<feature type="domain" description="Plastocyanin-like" evidence="10">
    <location>
        <begin position="388"/>
        <end position="511"/>
    </location>
</feature>
<dbReference type="PROSITE" id="PS00079">
    <property type="entry name" value="MULTICOPPER_OXIDASE1"/>
    <property type="match status" value="1"/>
</dbReference>
<dbReference type="CDD" id="cd13856">
    <property type="entry name" value="CuRO_1_Tv-LCC_like"/>
    <property type="match status" value="1"/>
</dbReference>
<dbReference type="EMBL" id="KV448616">
    <property type="protein sequence ID" value="OAX34406.1"/>
    <property type="molecule type" value="Genomic_DNA"/>
</dbReference>
<dbReference type="PANTHER" id="PTHR11709:SF511">
    <property type="entry name" value="LACCASE"/>
    <property type="match status" value="1"/>
</dbReference>
<dbReference type="Gene3D" id="2.60.40.420">
    <property type="entry name" value="Cupredoxins - blue copper proteins"/>
    <property type="match status" value="3"/>
</dbReference>
<accession>A0A1B7MPA0</accession>
<dbReference type="PROSITE" id="PS51257">
    <property type="entry name" value="PROKAR_LIPOPROTEIN"/>
    <property type="match status" value="1"/>
</dbReference>
<keyword evidence="6" id="KW-0325">Glycoprotein</keyword>
<gene>
    <name evidence="12" type="ORF">K503DRAFT_785798</name>
</gene>
<feature type="domain" description="Plastocyanin-like" evidence="11">
    <location>
        <begin position="54"/>
        <end position="170"/>
    </location>
</feature>
<keyword evidence="3" id="KW-0560">Oxidoreductase</keyword>
<dbReference type="OrthoDB" id="2121828at2759"/>
<evidence type="ECO:0000256" key="4">
    <source>
        <dbReference type="ARBA" id="ARBA00023008"/>
    </source>
</evidence>
<keyword evidence="5" id="KW-1015">Disulfide bond</keyword>
<comment type="similarity">
    <text evidence="1">Belongs to the multicopper oxidase family.</text>
</comment>
<dbReference type="GO" id="GO:0016491">
    <property type="term" value="F:oxidoreductase activity"/>
    <property type="evidence" value="ECO:0007669"/>
    <property type="project" value="UniProtKB-KW"/>
</dbReference>
<organism evidence="12 13">
    <name type="scientific">Rhizopogon vinicolor AM-OR11-026</name>
    <dbReference type="NCBI Taxonomy" id="1314800"/>
    <lineage>
        <taxon>Eukaryota</taxon>
        <taxon>Fungi</taxon>
        <taxon>Dikarya</taxon>
        <taxon>Basidiomycota</taxon>
        <taxon>Agaricomycotina</taxon>
        <taxon>Agaricomycetes</taxon>
        <taxon>Agaricomycetidae</taxon>
        <taxon>Boletales</taxon>
        <taxon>Suillineae</taxon>
        <taxon>Rhizopogonaceae</taxon>
        <taxon>Rhizopogon</taxon>
    </lineage>
</organism>
<evidence type="ECO:0000259" key="10">
    <source>
        <dbReference type="Pfam" id="PF07731"/>
    </source>
</evidence>
<protein>
    <submittedName>
        <fullName evidence="12">Laccase</fullName>
    </submittedName>
</protein>
<dbReference type="InterPro" id="IPR001117">
    <property type="entry name" value="Cu-oxidase_2nd"/>
</dbReference>
<dbReference type="Pfam" id="PF00394">
    <property type="entry name" value="Cu-oxidase"/>
    <property type="match status" value="1"/>
</dbReference>
<evidence type="ECO:0000313" key="12">
    <source>
        <dbReference type="EMBL" id="OAX34406.1"/>
    </source>
</evidence>